<dbReference type="Pfam" id="PF01292">
    <property type="entry name" value="Ni_hydr_CYTB"/>
    <property type="match status" value="1"/>
</dbReference>
<dbReference type="GO" id="GO:0008863">
    <property type="term" value="F:formate dehydrogenase (NAD+) activity"/>
    <property type="evidence" value="ECO:0007669"/>
    <property type="project" value="InterPro"/>
</dbReference>
<feature type="transmembrane region" description="Helical" evidence="13">
    <location>
        <begin position="20"/>
        <end position="37"/>
    </location>
</feature>
<dbReference type="InterPro" id="IPR006471">
    <property type="entry name" value="Formate_DH_gsu"/>
</dbReference>
<evidence type="ECO:0000256" key="3">
    <source>
        <dbReference type="ARBA" id="ARBA00010747"/>
    </source>
</evidence>
<keyword evidence="16" id="KW-1185">Reference proteome</keyword>
<dbReference type="InterPro" id="IPR011577">
    <property type="entry name" value="Cyt_b561_bac/Ni-Hgenase"/>
</dbReference>
<evidence type="ECO:0000256" key="7">
    <source>
        <dbReference type="ARBA" id="ARBA00022692"/>
    </source>
</evidence>
<dbReference type="AlphaFoldDB" id="A0A5C8PS11"/>
<dbReference type="GO" id="GO:0015944">
    <property type="term" value="P:formate oxidation"/>
    <property type="evidence" value="ECO:0007669"/>
    <property type="project" value="TreeGrafter"/>
</dbReference>
<evidence type="ECO:0000256" key="2">
    <source>
        <dbReference type="ARBA" id="ARBA00004651"/>
    </source>
</evidence>
<dbReference type="Gene3D" id="1.20.950.20">
    <property type="entry name" value="Transmembrane di-heme cytochromes, Chain C"/>
    <property type="match status" value="1"/>
</dbReference>
<evidence type="ECO:0000256" key="8">
    <source>
        <dbReference type="ARBA" id="ARBA00022723"/>
    </source>
</evidence>
<organism evidence="15 16">
    <name type="scientific">Vineibacter terrae</name>
    <dbReference type="NCBI Taxonomy" id="2586908"/>
    <lineage>
        <taxon>Bacteria</taxon>
        <taxon>Pseudomonadati</taxon>
        <taxon>Pseudomonadota</taxon>
        <taxon>Alphaproteobacteria</taxon>
        <taxon>Hyphomicrobiales</taxon>
        <taxon>Vineibacter</taxon>
    </lineage>
</organism>
<evidence type="ECO:0000256" key="12">
    <source>
        <dbReference type="ARBA" id="ARBA00023136"/>
    </source>
</evidence>
<evidence type="ECO:0000256" key="10">
    <source>
        <dbReference type="ARBA" id="ARBA00022989"/>
    </source>
</evidence>
<dbReference type="GO" id="GO:0005886">
    <property type="term" value="C:plasma membrane"/>
    <property type="evidence" value="ECO:0007669"/>
    <property type="project" value="UniProtKB-SubCell"/>
</dbReference>
<evidence type="ECO:0000256" key="9">
    <source>
        <dbReference type="ARBA" id="ARBA00022982"/>
    </source>
</evidence>
<evidence type="ECO:0000256" key="11">
    <source>
        <dbReference type="ARBA" id="ARBA00023004"/>
    </source>
</evidence>
<dbReference type="NCBIfam" id="TIGR01583">
    <property type="entry name" value="formate-DH-gamm"/>
    <property type="match status" value="1"/>
</dbReference>
<sequence length="210" mass="23746">MAEHNNILDRYTPGARLNHWINAILMICLALSGMSLFHPSLYFLSDLFGGGVWTRIIHPWMGVVAMLSFLGLVIRFWRFNLWTKDDSAWMKNINHVMSGDEAKVPEAGKYNAGQKLVFWSLCVLTILLLTSGLALWDSQFGHLLTIEQKRLAAVVHALSAVALIAVVITHIYAAIWIRGTIRGMTRGSVTGGWAWRHHRKWLREEVGKAK</sequence>
<dbReference type="EMBL" id="VDUZ01000005">
    <property type="protein sequence ID" value="TXL79444.1"/>
    <property type="molecule type" value="Genomic_DNA"/>
</dbReference>
<comment type="caution">
    <text evidence="15">The sequence shown here is derived from an EMBL/GenBank/DDBJ whole genome shotgun (WGS) entry which is preliminary data.</text>
</comment>
<evidence type="ECO:0000256" key="1">
    <source>
        <dbReference type="ARBA" id="ARBA00001971"/>
    </source>
</evidence>
<keyword evidence="5" id="KW-1003">Cell membrane</keyword>
<dbReference type="RefSeq" id="WP_147845950.1">
    <property type="nucleotide sequence ID" value="NZ_VDUZ01000005.1"/>
</dbReference>
<evidence type="ECO:0000259" key="14">
    <source>
        <dbReference type="Pfam" id="PF01292"/>
    </source>
</evidence>
<evidence type="ECO:0000256" key="13">
    <source>
        <dbReference type="SAM" id="Phobius"/>
    </source>
</evidence>
<dbReference type="GO" id="GO:0036397">
    <property type="term" value="F:formate dehydrogenase (quinone) activity"/>
    <property type="evidence" value="ECO:0007669"/>
    <property type="project" value="TreeGrafter"/>
</dbReference>
<evidence type="ECO:0000256" key="5">
    <source>
        <dbReference type="ARBA" id="ARBA00022475"/>
    </source>
</evidence>
<dbReference type="PANTHER" id="PTHR30074">
    <property type="entry name" value="FORMATE DEHYDROGENASE, NITRATE-INDUCIBLE, CYTOCHROME B556 FDN SUBUNIT"/>
    <property type="match status" value="1"/>
</dbReference>
<dbReference type="InterPro" id="IPR051817">
    <property type="entry name" value="FDH_cytochrome_b556_subunit"/>
</dbReference>
<name>A0A5C8PS11_9HYPH</name>
<keyword evidence="7 13" id="KW-0812">Transmembrane</keyword>
<gene>
    <name evidence="15" type="ORF">FHP25_05690</name>
</gene>
<feature type="transmembrane region" description="Helical" evidence="13">
    <location>
        <begin position="57"/>
        <end position="77"/>
    </location>
</feature>
<dbReference type="SUPFAM" id="SSF81342">
    <property type="entry name" value="Transmembrane di-heme cytochromes"/>
    <property type="match status" value="1"/>
</dbReference>
<evidence type="ECO:0000256" key="4">
    <source>
        <dbReference type="ARBA" id="ARBA00022448"/>
    </source>
</evidence>
<dbReference type="Proteomes" id="UP000321638">
    <property type="component" value="Unassembled WGS sequence"/>
</dbReference>
<feature type="transmembrane region" description="Helical" evidence="13">
    <location>
        <begin position="116"/>
        <end position="136"/>
    </location>
</feature>
<dbReference type="GO" id="GO:0009326">
    <property type="term" value="C:formate dehydrogenase complex"/>
    <property type="evidence" value="ECO:0007669"/>
    <property type="project" value="InterPro"/>
</dbReference>
<comment type="similarity">
    <text evidence="3">Belongs to the formate dehydrogenase gamma subunit family.</text>
</comment>
<dbReference type="GO" id="GO:0022904">
    <property type="term" value="P:respiratory electron transport chain"/>
    <property type="evidence" value="ECO:0007669"/>
    <property type="project" value="InterPro"/>
</dbReference>
<protein>
    <submittedName>
        <fullName evidence="15">Formate dehydrogenase subunit gamma</fullName>
    </submittedName>
</protein>
<dbReference type="GO" id="GO:0009061">
    <property type="term" value="P:anaerobic respiration"/>
    <property type="evidence" value="ECO:0007669"/>
    <property type="project" value="TreeGrafter"/>
</dbReference>
<dbReference type="InterPro" id="IPR016174">
    <property type="entry name" value="Di-haem_cyt_TM"/>
</dbReference>
<comment type="subcellular location">
    <subcellularLocation>
        <location evidence="2">Cell membrane</location>
        <topology evidence="2">Multi-pass membrane protein</topology>
    </subcellularLocation>
</comment>
<dbReference type="PANTHER" id="PTHR30074:SF5">
    <property type="entry name" value="FORMATE DEHYDROGENASE, NITRATE-INDUCIBLE, CYTOCHROME B556(FDN) SUBUNIT"/>
    <property type="match status" value="1"/>
</dbReference>
<dbReference type="OrthoDB" id="9790598at2"/>
<keyword evidence="12 13" id="KW-0472">Membrane</keyword>
<accession>A0A5C8PS11</accession>
<keyword evidence="4" id="KW-0813">Transport</keyword>
<keyword evidence="11" id="KW-0408">Iron</keyword>
<feature type="transmembrane region" description="Helical" evidence="13">
    <location>
        <begin position="156"/>
        <end position="177"/>
    </location>
</feature>
<dbReference type="GO" id="GO:0046872">
    <property type="term" value="F:metal ion binding"/>
    <property type="evidence" value="ECO:0007669"/>
    <property type="project" value="UniProtKB-KW"/>
</dbReference>
<keyword evidence="9" id="KW-0249">Electron transport</keyword>
<evidence type="ECO:0000313" key="16">
    <source>
        <dbReference type="Proteomes" id="UP000321638"/>
    </source>
</evidence>
<comment type="cofactor">
    <cofactor evidence="1">
        <name>heme</name>
        <dbReference type="ChEBI" id="CHEBI:30413"/>
    </cofactor>
</comment>
<reference evidence="15 16" key="1">
    <citation type="submission" date="2019-06" db="EMBL/GenBank/DDBJ databases">
        <title>New taxonomy in bacterial strain CC-CFT640, isolated from vineyard.</title>
        <authorList>
            <person name="Lin S.-Y."/>
            <person name="Tsai C.-F."/>
            <person name="Young C.-C."/>
        </authorList>
    </citation>
    <scope>NUCLEOTIDE SEQUENCE [LARGE SCALE GENOMIC DNA]</scope>
    <source>
        <strain evidence="15 16">CC-CFT640</strain>
    </source>
</reference>
<proteinExistence type="inferred from homology"/>
<keyword evidence="8" id="KW-0479">Metal-binding</keyword>
<feature type="domain" description="Cytochrome b561 bacterial/Ni-hydrogenase" evidence="14">
    <location>
        <begin position="10"/>
        <end position="187"/>
    </location>
</feature>
<evidence type="ECO:0000256" key="6">
    <source>
        <dbReference type="ARBA" id="ARBA00022617"/>
    </source>
</evidence>
<keyword evidence="6" id="KW-0349">Heme</keyword>
<dbReference type="GO" id="GO:0009055">
    <property type="term" value="F:electron transfer activity"/>
    <property type="evidence" value="ECO:0007669"/>
    <property type="project" value="InterPro"/>
</dbReference>
<evidence type="ECO:0000313" key="15">
    <source>
        <dbReference type="EMBL" id="TXL79444.1"/>
    </source>
</evidence>
<keyword evidence="10 13" id="KW-1133">Transmembrane helix</keyword>